<dbReference type="GO" id="GO:0046872">
    <property type="term" value="F:metal ion binding"/>
    <property type="evidence" value="ECO:0007669"/>
    <property type="project" value="UniProtKB-KW"/>
</dbReference>
<evidence type="ECO:0000256" key="2">
    <source>
        <dbReference type="RuleBase" id="RU362039"/>
    </source>
</evidence>
<dbReference type="PANTHER" id="PTHR43165:SF1">
    <property type="entry name" value="PHOSPHODIESTERASE MJ0936"/>
    <property type="match status" value="1"/>
</dbReference>
<dbReference type="RefSeq" id="WP_148072040.1">
    <property type="nucleotide sequence ID" value="NZ_CP042913.1"/>
</dbReference>
<dbReference type="InterPro" id="IPR000979">
    <property type="entry name" value="Phosphodiesterase_MJ0936/Vps29"/>
</dbReference>
<dbReference type="EMBL" id="CP042913">
    <property type="protein sequence ID" value="QEG33246.1"/>
    <property type="molecule type" value="Genomic_DNA"/>
</dbReference>
<proteinExistence type="inferred from homology"/>
<accession>A0A5B9Q8L0</accession>
<comment type="similarity">
    <text evidence="1 2">Belongs to the metallophosphoesterase superfamily. YfcE family.</text>
</comment>
<evidence type="ECO:0000313" key="5">
    <source>
        <dbReference type="Proteomes" id="UP000323917"/>
    </source>
</evidence>
<dbReference type="PANTHER" id="PTHR43165">
    <property type="entry name" value="METALLOPHOSPHOESTERASE"/>
    <property type="match status" value="1"/>
</dbReference>
<dbReference type="Gene3D" id="3.60.21.10">
    <property type="match status" value="1"/>
</dbReference>
<keyword evidence="5" id="KW-1185">Reference proteome</keyword>
<dbReference type="GO" id="GO:0016787">
    <property type="term" value="F:hydrolase activity"/>
    <property type="evidence" value="ECO:0007669"/>
    <property type="project" value="UniProtKB-UniRule"/>
</dbReference>
<dbReference type="OrthoDB" id="9800565at2"/>
<name>A0A5B9Q8L0_9BACT</name>
<protein>
    <recommendedName>
        <fullName evidence="2">Phosphoesterase</fullName>
        <ecNumber evidence="2">3.1.4.-</ecNumber>
    </recommendedName>
</protein>
<dbReference type="AlphaFoldDB" id="A0A5B9Q8L0"/>
<evidence type="ECO:0000313" key="4">
    <source>
        <dbReference type="EMBL" id="QEG33246.1"/>
    </source>
</evidence>
<dbReference type="Pfam" id="PF12850">
    <property type="entry name" value="Metallophos_2"/>
    <property type="match status" value="1"/>
</dbReference>
<dbReference type="SUPFAM" id="SSF56300">
    <property type="entry name" value="Metallo-dependent phosphatases"/>
    <property type="match status" value="1"/>
</dbReference>
<sequence>MRIGVVSDTHAHVANTQAAITLLESLSVERVLHCGDICSTVVAKLFAEWPTDFVFGNCDHDREELAAAIAEAGQTCHGVFGDLKIAGRRIALLHSDDHRKFQQVTTSGEFDLVCYGHTHVAKIEKVGDTLVLNPGALYRANPHSLAVVELATMDAEIVNL</sequence>
<comment type="cofactor">
    <cofactor evidence="2">
        <name>a divalent metal cation</name>
        <dbReference type="ChEBI" id="CHEBI:60240"/>
    </cofactor>
</comment>
<evidence type="ECO:0000259" key="3">
    <source>
        <dbReference type="Pfam" id="PF12850"/>
    </source>
</evidence>
<dbReference type="EC" id="3.1.4.-" evidence="2"/>
<dbReference type="InterPro" id="IPR024654">
    <property type="entry name" value="Calcineurin-like_PHP_lpxH"/>
</dbReference>
<dbReference type="KEGG" id="bgok:Pr1d_05070"/>
<dbReference type="NCBIfam" id="TIGR00040">
    <property type="entry name" value="yfcE"/>
    <property type="match status" value="1"/>
</dbReference>
<feature type="domain" description="Calcineurin-like phosphoesterase" evidence="3">
    <location>
        <begin position="1"/>
        <end position="151"/>
    </location>
</feature>
<dbReference type="InterPro" id="IPR053193">
    <property type="entry name" value="MetalloPDE_YfcE-like"/>
</dbReference>
<gene>
    <name evidence="4" type="ORF">Pr1d_05070</name>
</gene>
<dbReference type="InterPro" id="IPR029052">
    <property type="entry name" value="Metallo-depent_PP-like"/>
</dbReference>
<dbReference type="Proteomes" id="UP000323917">
    <property type="component" value="Chromosome"/>
</dbReference>
<reference evidence="4 5" key="1">
    <citation type="submission" date="2019-08" db="EMBL/GenBank/DDBJ databases">
        <title>Deep-cultivation of Planctomycetes and their phenomic and genomic characterization uncovers novel biology.</title>
        <authorList>
            <person name="Wiegand S."/>
            <person name="Jogler M."/>
            <person name="Boedeker C."/>
            <person name="Pinto D."/>
            <person name="Vollmers J."/>
            <person name="Rivas-Marin E."/>
            <person name="Kohn T."/>
            <person name="Peeters S.H."/>
            <person name="Heuer A."/>
            <person name="Rast P."/>
            <person name="Oberbeckmann S."/>
            <person name="Bunk B."/>
            <person name="Jeske O."/>
            <person name="Meyerdierks A."/>
            <person name="Storesund J.E."/>
            <person name="Kallscheuer N."/>
            <person name="Luecker S."/>
            <person name="Lage O.M."/>
            <person name="Pohl T."/>
            <person name="Merkel B.J."/>
            <person name="Hornburger P."/>
            <person name="Mueller R.-W."/>
            <person name="Bruemmer F."/>
            <person name="Labrenz M."/>
            <person name="Spormann A.M."/>
            <person name="Op den Camp H."/>
            <person name="Overmann J."/>
            <person name="Amann R."/>
            <person name="Jetten M.S.M."/>
            <person name="Mascher T."/>
            <person name="Medema M.H."/>
            <person name="Devos D.P."/>
            <person name="Kaster A.-K."/>
            <person name="Ovreas L."/>
            <person name="Rohde M."/>
            <person name="Galperin M.Y."/>
            <person name="Jogler C."/>
        </authorList>
    </citation>
    <scope>NUCLEOTIDE SEQUENCE [LARGE SCALE GENOMIC DNA]</scope>
    <source>
        <strain evidence="4 5">Pr1d</strain>
    </source>
</reference>
<keyword evidence="2" id="KW-0479">Metal-binding</keyword>
<organism evidence="4 5">
    <name type="scientific">Bythopirellula goksoeyrii</name>
    <dbReference type="NCBI Taxonomy" id="1400387"/>
    <lineage>
        <taxon>Bacteria</taxon>
        <taxon>Pseudomonadati</taxon>
        <taxon>Planctomycetota</taxon>
        <taxon>Planctomycetia</taxon>
        <taxon>Pirellulales</taxon>
        <taxon>Lacipirellulaceae</taxon>
        <taxon>Bythopirellula</taxon>
    </lineage>
</organism>
<evidence type="ECO:0000256" key="1">
    <source>
        <dbReference type="ARBA" id="ARBA00008950"/>
    </source>
</evidence>